<name>A0A556A5Y2_9BURK</name>
<feature type="domain" description="SoxA A3" evidence="5">
    <location>
        <begin position="499"/>
        <end position="583"/>
    </location>
</feature>
<sequence>MSSMRLPPPWGGRIDRETALRFSFNGQSVHAFAGDTVASALLANGIRLVGRSYKLHRPRGIYSCGPEEPTGIADIGTGSTRTPNSRLTEVPAADGLVVRSGNCWPSLKHDLLAGLGIVSPYLPAGFYYKTFIRPDWKWFEPAIRRLAASGRPSEHADPERYGEISLAADLLVIGAGLAGARTALSAVQAGRSVVLIESDLEPGGRLAAQVARAPNGMALVESLLADFQRAGGRLLTRTTALGSYDHGLITAVQTGAPGAPVRERLVRIRAHDVVLATGAFDRPMLFPDNDRPGVMLAGALERYAALYGVACGKRVVIATACDAAYAIAATLSLAGIEVAAIVDCRQAIDIGVVDVPAHIAWYPDSTITAVHGSAAGMSGVTIADLAGGRLRRLACDNIASAGGATPNVSLYAQSGGSLKWVEESSMFVPDKPLAGVASVGACAGIFDVEQTLEHADAVGRLGTSHAPKTPTPGVGFGAVPADNQPPPAALALYKRHPAKQFVDLQNDVTVRDIRIAASENYRSIEHFKRYTTTGMATDQGKTSNVNAIVLMGRATDRAPQQVGTTKFRSPYRPVTLNAIAAGRTGARLHPVRHLQARRFHAERGALFEEFGSWERPAAYPRPAEDLHAAAQREAAHVRNSVALFDGTPLGKIAVYGPDAAEFLDLMFVGQISTLRIGGARYGVRLSEHGVIVDDGIVSRLGPDHFWVNTTSGGAEQAALAFEEWLQCEYPHLKVLICPVTAQWGNVTVSGPLAWRLLHSIGLDDAFAPERMAHMTMAQGALDGQQLRVLRASFSGELGYEINLQASRTEHLLNRLWHAGRALNVGMYGIEALMILRTEKGFIHVGADTDGTSLPQDVGLWRSPGKKPANFVGRRSLLRPAALDSFRPGLVGIKPVDRATPIPVGAHLGASGRGDAPQGHVTSSYFSPTLGEPIALAQLAGGASRMGERLRAWSFGKCVDVEVVQTPFFDANNERIHGQ</sequence>
<dbReference type="Gene3D" id="3.10.20.440">
    <property type="entry name" value="2Fe-2S iron-sulphur cluster binding domain, sarcosine oxidase, alpha subunit, N-terminal domain"/>
    <property type="match status" value="1"/>
</dbReference>
<feature type="domain" description="Aminomethyltransferase C-terminal" evidence="4">
    <location>
        <begin position="889"/>
        <end position="969"/>
    </location>
</feature>
<gene>
    <name evidence="6" type="ORF">FOZ76_27275</name>
</gene>
<dbReference type="Gene3D" id="3.50.50.60">
    <property type="entry name" value="FAD/NAD(P)-binding domain"/>
    <property type="match status" value="2"/>
</dbReference>
<proteinExistence type="inferred from homology"/>
<keyword evidence="7" id="KW-1185">Reference proteome</keyword>
<dbReference type="InterPro" id="IPR041117">
    <property type="entry name" value="SoxA_A3"/>
</dbReference>
<dbReference type="Pfam" id="PF12831">
    <property type="entry name" value="FAD_oxidored"/>
    <property type="match status" value="1"/>
</dbReference>
<dbReference type="InterPro" id="IPR029043">
    <property type="entry name" value="GcvT/YgfZ_C"/>
</dbReference>
<dbReference type="PRINTS" id="PR00368">
    <property type="entry name" value="FADPNR"/>
</dbReference>
<dbReference type="InterPro" id="IPR006222">
    <property type="entry name" value="GCVT_N"/>
</dbReference>
<dbReference type="Pfam" id="PF01571">
    <property type="entry name" value="GCV_T"/>
    <property type="match status" value="1"/>
</dbReference>
<dbReference type="Proteomes" id="UP000318405">
    <property type="component" value="Unassembled WGS sequence"/>
</dbReference>
<dbReference type="GO" id="GO:0016491">
    <property type="term" value="F:oxidoreductase activity"/>
    <property type="evidence" value="ECO:0007669"/>
    <property type="project" value="UniProtKB-KW"/>
</dbReference>
<comment type="similarity">
    <text evidence="1">Belongs to the GcvT family.</text>
</comment>
<evidence type="ECO:0000259" key="5">
    <source>
        <dbReference type="Pfam" id="PF17806"/>
    </source>
</evidence>
<organism evidence="6 7">
    <name type="scientific">Verticiella sediminum</name>
    <dbReference type="NCBI Taxonomy" id="1247510"/>
    <lineage>
        <taxon>Bacteria</taxon>
        <taxon>Pseudomonadati</taxon>
        <taxon>Pseudomonadota</taxon>
        <taxon>Betaproteobacteria</taxon>
        <taxon>Burkholderiales</taxon>
        <taxon>Alcaligenaceae</taxon>
        <taxon>Verticiella</taxon>
    </lineage>
</organism>
<dbReference type="InterPro" id="IPR028896">
    <property type="entry name" value="GcvT/YgfZ/DmdA"/>
</dbReference>
<keyword evidence="2" id="KW-0560">Oxidoreductase</keyword>
<evidence type="ECO:0000256" key="1">
    <source>
        <dbReference type="ARBA" id="ARBA00008609"/>
    </source>
</evidence>
<evidence type="ECO:0000259" key="4">
    <source>
        <dbReference type="Pfam" id="PF08669"/>
    </source>
</evidence>
<dbReference type="PANTHER" id="PTHR43757:SF2">
    <property type="entry name" value="AMINOMETHYLTRANSFERASE, MITOCHONDRIAL"/>
    <property type="match status" value="1"/>
</dbReference>
<dbReference type="SUPFAM" id="SSF101790">
    <property type="entry name" value="Aminomethyltransferase beta-barrel domain"/>
    <property type="match status" value="1"/>
</dbReference>
<evidence type="ECO:0000259" key="3">
    <source>
        <dbReference type="Pfam" id="PF01571"/>
    </source>
</evidence>
<dbReference type="Pfam" id="PF13510">
    <property type="entry name" value="Fer2_4"/>
    <property type="match status" value="1"/>
</dbReference>
<dbReference type="InterPro" id="IPR013977">
    <property type="entry name" value="GcvT_C"/>
</dbReference>
<protein>
    <submittedName>
        <fullName evidence="6">FAD-dependent oxidoreductase</fullName>
    </submittedName>
</protein>
<evidence type="ECO:0000313" key="7">
    <source>
        <dbReference type="Proteomes" id="UP000318405"/>
    </source>
</evidence>
<dbReference type="AlphaFoldDB" id="A0A556A5Y2"/>
<dbReference type="Gene3D" id="3.30.1360.120">
    <property type="entry name" value="Probable tRNA modification gtpase trme, domain 1"/>
    <property type="match status" value="1"/>
</dbReference>
<dbReference type="PRINTS" id="PR00411">
    <property type="entry name" value="PNDRDTASEI"/>
</dbReference>
<dbReference type="Pfam" id="PF08669">
    <property type="entry name" value="GCV_T_C"/>
    <property type="match status" value="1"/>
</dbReference>
<dbReference type="PANTHER" id="PTHR43757">
    <property type="entry name" value="AMINOMETHYLTRANSFERASE"/>
    <property type="match status" value="1"/>
</dbReference>
<feature type="domain" description="GCVT N-terminal" evidence="3">
    <location>
        <begin position="599"/>
        <end position="859"/>
    </location>
</feature>
<dbReference type="InterPro" id="IPR036188">
    <property type="entry name" value="FAD/NAD-bd_sf"/>
</dbReference>
<evidence type="ECO:0000256" key="2">
    <source>
        <dbReference type="ARBA" id="ARBA00023002"/>
    </source>
</evidence>
<dbReference type="OrthoDB" id="5287468at2"/>
<dbReference type="Pfam" id="PF17806">
    <property type="entry name" value="SO_alpha_A3"/>
    <property type="match status" value="1"/>
</dbReference>
<dbReference type="RefSeq" id="WP_143951455.1">
    <property type="nucleotide sequence ID" value="NZ_BAABMB010000001.1"/>
</dbReference>
<comment type="caution">
    <text evidence="6">The sequence shown here is derived from an EMBL/GenBank/DDBJ whole genome shotgun (WGS) entry which is preliminary data.</text>
</comment>
<dbReference type="InterPro" id="IPR042204">
    <property type="entry name" value="2Fe-2S-bd_N"/>
</dbReference>
<accession>A0A556A5Y2</accession>
<dbReference type="InterPro" id="IPR027266">
    <property type="entry name" value="TrmE/GcvT-like"/>
</dbReference>
<dbReference type="SUPFAM" id="SSF51905">
    <property type="entry name" value="FAD/NAD(P)-binding domain"/>
    <property type="match status" value="1"/>
</dbReference>
<dbReference type="EMBL" id="VLTJ01000046">
    <property type="protein sequence ID" value="TSH88288.1"/>
    <property type="molecule type" value="Genomic_DNA"/>
</dbReference>
<reference evidence="6 7" key="1">
    <citation type="submission" date="2019-07" db="EMBL/GenBank/DDBJ databases">
        <title>Qingshengfaniella alkalisoli gen. nov., sp. nov., isolated from saline soil.</title>
        <authorList>
            <person name="Xu L."/>
            <person name="Huang X.-X."/>
            <person name="Sun J.-Q."/>
        </authorList>
    </citation>
    <scope>NUCLEOTIDE SEQUENCE [LARGE SCALE GENOMIC DNA]</scope>
    <source>
        <strain evidence="6 7">DSM 27279</strain>
    </source>
</reference>
<evidence type="ECO:0000313" key="6">
    <source>
        <dbReference type="EMBL" id="TSH88288.1"/>
    </source>
</evidence>
<dbReference type="SUPFAM" id="SSF103025">
    <property type="entry name" value="Folate-binding domain"/>
    <property type="match status" value="1"/>
</dbReference>